<sequence>MIPFARPGNVAFYEADFPTGLRFPIHPIIRRILNHYKICPAQLSPNARRSVICLFVIWQYYKCHMSCDEFRCLYSFSSLPDLRWYYFKAKPDKNLLRGSPSNVKGWKKRFYFTFGDEWEFFSSIPLGEGIPRVSSNGGENTTSGDEGESYPSRGDRQGDSPSQRESVECLGVIREDIGRIARRAFLDIPDLTLLRWLGGKVQNPFSNLFPSGLSPSSDSTSESLLDSGLSPELRSNCIVLNLPFILLHSWFNIRFSCSYERQPKDDVHDHTSTKKGEVDNSKGKEAMPPPPSKRAKFNKGASNATVRTLALGGPSTSPADNLGLGALMMSSAPMAQKILKEVILPANKEKVDQFTMDELVTKSFHALGQSQLARMGEQAMKIEAELKDKSEATAWLKAEVAELTSKLDLAKKLAMEDFRSLDDFKDTVTDSATTYFGKGFEFCKRLLHHHPNLGVDLASMEMDIDLAEEEEEAKTGEKNEDNEGEANPTP</sequence>
<organism evidence="3 4">
    <name type="scientific">Actinidia rufa</name>
    <dbReference type="NCBI Taxonomy" id="165716"/>
    <lineage>
        <taxon>Eukaryota</taxon>
        <taxon>Viridiplantae</taxon>
        <taxon>Streptophyta</taxon>
        <taxon>Embryophyta</taxon>
        <taxon>Tracheophyta</taxon>
        <taxon>Spermatophyta</taxon>
        <taxon>Magnoliopsida</taxon>
        <taxon>eudicotyledons</taxon>
        <taxon>Gunneridae</taxon>
        <taxon>Pentapetalae</taxon>
        <taxon>asterids</taxon>
        <taxon>Ericales</taxon>
        <taxon>Actinidiaceae</taxon>
        <taxon>Actinidia</taxon>
    </lineage>
</organism>
<reference evidence="4" key="1">
    <citation type="submission" date="2019-07" db="EMBL/GenBank/DDBJ databases">
        <title>De Novo Assembly of kiwifruit Actinidia rufa.</title>
        <authorList>
            <person name="Sugita-Konishi S."/>
            <person name="Sato K."/>
            <person name="Mori E."/>
            <person name="Abe Y."/>
            <person name="Kisaki G."/>
            <person name="Hamano K."/>
            <person name="Suezawa K."/>
            <person name="Otani M."/>
            <person name="Fukuda T."/>
            <person name="Manabe T."/>
            <person name="Gomi K."/>
            <person name="Tabuchi M."/>
            <person name="Akimitsu K."/>
            <person name="Kataoka I."/>
        </authorList>
    </citation>
    <scope>NUCLEOTIDE SEQUENCE [LARGE SCALE GENOMIC DNA]</scope>
    <source>
        <strain evidence="4">cv. Fuchu</strain>
    </source>
</reference>
<dbReference type="InterPro" id="IPR007321">
    <property type="entry name" value="Transposase_28"/>
</dbReference>
<evidence type="ECO:0000313" key="4">
    <source>
        <dbReference type="Proteomes" id="UP000585474"/>
    </source>
</evidence>
<dbReference type="EMBL" id="BJWL01000261">
    <property type="protein sequence ID" value="GFS36748.1"/>
    <property type="molecule type" value="Genomic_DNA"/>
</dbReference>
<feature type="region of interest" description="Disordered" evidence="1">
    <location>
        <begin position="465"/>
        <end position="490"/>
    </location>
</feature>
<dbReference type="Proteomes" id="UP000585474">
    <property type="component" value="Unassembled WGS sequence"/>
</dbReference>
<evidence type="ECO:0000256" key="1">
    <source>
        <dbReference type="SAM" id="MobiDB-lite"/>
    </source>
</evidence>
<keyword evidence="4" id="KW-1185">Reference proteome</keyword>
<gene>
    <name evidence="3" type="ORF">Acr_00g0047860</name>
</gene>
<name>A0A7J0DJY1_9ERIC</name>
<feature type="compositionally biased region" description="Basic and acidic residues" evidence="1">
    <location>
        <begin position="262"/>
        <end position="285"/>
    </location>
</feature>
<feature type="domain" description="Transposase (putative) gypsy type" evidence="2">
    <location>
        <begin position="14"/>
        <end position="74"/>
    </location>
</feature>
<feature type="compositionally biased region" description="Polar residues" evidence="1">
    <location>
        <begin position="133"/>
        <end position="144"/>
    </location>
</feature>
<evidence type="ECO:0000259" key="2">
    <source>
        <dbReference type="Pfam" id="PF04195"/>
    </source>
</evidence>
<dbReference type="AlphaFoldDB" id="A0A7J0DJY1"/>
<accession>A0A7J0DJY1</accession>
<comment type="caution">
    <text evidence="3">The sequence shown here is derived from an EMBL/GenBank/DDBJ whole genome shotgun (WGS) entry which is preliminary data.</text>
</comment>
<evidence type="ECO:0000313" key="3">
    <source>
        <dbReference type="EMBL" id="GFS36748.1"/>
    </source>
</evidence>
<feature type="region of interest" description="Disordered" evidence="1">
    <location>
        <begin position="131"/>
        <end position="165"/>
    </location>
</feature>
<proteinExistence type="predicted"/>
<protein>
    <recommendedName>
        <fullName evidence="2">Transposase (putative) gypsy type domain-containing protein</fullName>
    </recommendedName>
</protein>
<feature type="region of interest" description="Disordered" evidence="1">
    <location>
        <begin position="262"/>
        <end position="300"/>
    </location>
</feature>
<dbReference type="Pfam" id="PF04195">
    <property type="entry name" value="Transposase_28"/>
    <property type="match status" value="1"/>
</dbReference>